<proteinExistence type="predicted"/>
<evidence type="ECO:0000313" key="2">
    <source>
        <dbReference type="EMBL" id="OHU60679.1"/>
    </source>
</evidence>
<gene>
    <name evidence="2" type="ORF">BKG82_02145</name>
</gene>
<organism evidence="2 3">
    <name type="scientific">Mycobacteroides chelonae</name>
    <name type="common">Mycobacterium chelonae</name>
    <dbReference type="NCBI Taxonomy" id="1774"/>
    <lineage>
        <taxon>Bacteria</taxon>
        <taxon>Bacillati</taxon>
        <taxon>Actinomycetota</taxon>
        <taxon>Actinomycetes</taxon>
        <taxon>Mycobacteriales</taxon>
        <taxon>Mycobacteriaceae</taxon>
        <taxon>Mycobacteroides</taxon>
    </lineage>
</organism>
<protein>
    <recommendedName>
        <fullName evidence="4">Head-tail adaptor protein</fullName>
    </recommendedName>
</protein>
<dbReference type="Proteomes" id="UP000180043">
    <property type="component" value="Unassembled WGS sequence"/>
</dbReference>
<evidence type="ECO:0000313" key="3">
    <source>
        <dbReference type="Proteomes" id="UP000180043"/>
    </source>
</evidence>
<accession>A0A1S1LV85</accession>
<dbReference type="RefSeq" id="WP_070947329.1">
    <property type="nucleotide sequence ID" value="NZ_MLIQ01000008.1"/>
</dbReference>
<sequence>MSEQVIRHRGSGRDENGQLTEATDTALTAIAVAPGSGSQTGQGHRQERARSGEDIACTVYFNPGTDLINSDELTVRGNRFPIIVNDWMLSGLGGLEVLCTRGQG</sequence>
<feature type="region of interest" description="Disordered" evidence="1">
    <location>
        <begin position="1"/>
        <end position="20"/>
    </location>
</feature>
<evidence type="ECO:0000256" key="1">
    <source>
        <dbReference type="SAM" id="MobiDB-lite"/>
    </source>
</evidence>
<evidence type="ECO:0008006" key="4">
    <source>
        <dbReference type="Google" id="ProtNLM"/>
    </source>
</evidence>
<name>A0A1S1LV85_MYCCH</name>
<reference evidence="2 3" key="1">
    <citation type="submission" date="2016-10" db="EMBL/GenBank/DDBJ databases">
        <title>Evaluation of Human, Veterinary and Environmental Mycobacterium chelonae Isolates by Core Genome Phylogenomic Analysis, Targeted Gene Comparison, and Anti-microbial Susceptibility Patterns: A Tale of Mistaken Identities.</title>
        <authorList>
            <person name="Fogelson S.B."/>
            <person name="Camus A.C."/>
            <person name="Lorenz W."/>
            <person name="Vasireddy R."/>
            <person name="Vasireddy S."/>
            <person name="Smith T."/>
            <person name="Brown-Elliott B.A."/>
            <person name="Wallace R.J.Jr."/>
            <person name="Hasan N.A."/>
            <person name="Reischl U."/>
            <person name="Sanchez S."/>
        </authorList>
    </citation>
    <scope>NUCLEOTIDE SEQUENCE [LARGE SCALE GENOMIC DNA]</scope>
    <source>
        <strain evidence="2 3">15515</strain>
    </source>
</reference>
<dbReference type="AlphaFoldDB" id="A0A1S1LV85"/>
<dbReference type="EMBL" id="MLIQ01000008">
    <property type="protein sequence ID" value="OHU60679.1"/>
    <property type="molecule type" value="Genomic_DNA"/>
</dbReference>
<comment type="caution">
    <text evidence="2">The sequence shown here is derived from an EMBL/GenBank/DDBJ whole genome shotgun (WGS) entry which is preliminary data.</text>
</comment>